<organism evidence="2 3">
    <name type="scientific">Vibrio cincinnatiensis DSM 19608</name>
    <dbReference type="NCBI Taxonomy" id="1123491"/>
    <lineage>
        <taxon>Bacteria</taxon>
        <taxon>Pseudomonadati</taxon>
        <taxon>Pseudomonadota</taxon>
        <taxon>Gammaproteobacteria</taxon>
        <taxon>Vibrionales</taxon>
        <taxon>Vibrionaceae</taxon>
        <taxon>Vibrio</taxon>
    </lineage>
</organism>
<reference evidence="3" key="1">
    <citation type="submission" date="2017-02" db="EMBL/GenBank/DDBJ databases">
        <authorList>
            <person name="Varghese N."/>
            <person name="Submissions S."/>
        </authorList>
    </citation>
    <scope>NUCLEOTIDE SEQUENCE [LARGE SCALE GENOMIC DNA]</scope>
    <source>
        <strain evidence="3">DSM 19608</strain>
    </source>
</reference>
<accession>A0A1T4PHQ5</accession>
<dbReference type="GeneID" id="70582840"/>
<evidence type="ECO:0000256" key="1">
    <source>
        <dbReference type="PIRNR" id="PIRNR029225"/>
    </source>
</evidence>
<dbReference type="Pfam" id="PF03603">
    <property type="entry name" value="DNA_III_psi"/>
    <property type="match status" value="1"/>
</dbReference>
<evidence type="ECO:0000313" key="3">
    <source>
        <dbReference type="Proteomes" id="UP000190834"/>
    </source>
</evidence>
<evidence type="ECO:0000313" key="2">
    <source>
        <dbReference type="EMBL" id="SJZ90348.1"/>
    </source>
</evidence>
<proteinExistence type="predicted"/>
<dbReference type="GO" id="GO:0008408">
    <property type="term" value="F:3'-5' exonuclease activity"/>
    <property type="evidence" value="ECO:0007669"/>
    <property type="project" value="InterPro"/>
</dbReference>
<dbReference type="EMBL" id="FUXB01000007">
    <property type="protein sequence ID" value="SJZ90348.1"/>
    <property type="molecule type" value="Genomic_DNA"/>
</dbReference>
<dbReference type="RefSeq" id="WP_078926105.1">
    <property type="nucleotide sequence ID" value="NZ_FUXB01000007.1"/>
</dbReference>
<dbReference type="PIRSF" id="PIRSF029225">
    <property type="entry name" value="DNA_pol_III_psi"/>
    <property type="match status" value="1"/>
</dbReference>
<dbReference type="GO" id="GO:0003887">
    <property type="term" value="F:DNA-directed DNA polymerase activity"/>
    <property type="evidence" value="ECO:0007669"/>
    <property type="project" value="UniProtKB-KW"/>
</dbReference>
<comment type="function">
    <text evidence="1">Part of the beta sliding clamp loading complex, which hydrolyzes ATP to load the beta clamp onto primed DNA to form the DNA replication pre-initiation complex. DNA polymerase III is a complex, multichain enzyme responsible for most of the replicative synthesis in bacteria. This DNA polymerase also exhibits 3' to 5' exonuclease activity.</text>
</comment>
<dbReference type="InterPro" id="IPR036654">
    <property type="entry name" value="DNA_pol_III_psi_sf"/>
</dbReference>
<keyword evidence="1" id="KW-0808">Transferase</keyword>
<name>A0A1T4PHQ5_VIBCI</name>
<keyword evidence="1" id="KW-0548">Nucleotidyltransferase</keyword>
<dbReference type="InterPro" id="IPR004615">
    <property type="entry name" value="DNA_pol_III_psi"/>
</dbReference>
<protein>
    <recommendedName>
        <fullName evidence="1">DNA polymerase III subunit psi</fullName>
    </recommendedName>
</protein>
<dbReference type="SUPFAM" id="SSF102220">
    <property type="entry name" value="DNA polymerase III psi subunit"/>
    <property type="match status" value="1"/>
</dbReference>
<dbReference type="Proteomes" id="UP000190834">
    <property type="component" value="Unassembled WGS sequence"/>
</dbReference>
<keyword evidence="1" id="KW-0235">DNA replication</keyword>
<dbReference type="OrthoDB" id="5609147at2"/>
<gene>
    <name evidence="2" type="ORF">SAMN02745782_01715</name>
</gene>
<dbReference type="AlphaFoldDB" id="A0A1T4PHQ5"/>
<sequence>MIDQQQYLQAMGIQNWELIHPQRLAGYQPQFISLDPQCRLLLVTPVFPSPQDIHWLEKVLKSFDVTLAQANHVAPEHLAQLDLSTLAWIWYAGCEVSIRAQANLLQTPLLSAIKNDTHYRRDLWQQICSYGSQ</sequence>
<dbReference type="Gene3D" id="3.40.50.10220">
    <property type="entry name" value="DNA polymerase III, psi subunit"/>
    <property type="match status" value="1"/>
</dbReference>
<dbReference type="GO" id="GO:0006260">
    <property type="term" value="P:DNA replication"/>
    <property type="evidence" value="ECO:0007669"/>
    <property type="project" value="UniProtKB-KW"/>
</dbReference>
<keyword evidence="3" id="KW-1185">Reference proteome</keyword>
<keyword evidence="1" id="KW-0239">DNA-directed DNA polymerase</keyword>
<dbReference type="STRING" id="1123491.SAMN02745782_01715"/>